<evidence type="ECO:0000313" key="5">
    <source>
        <dbReference type="Proteomes" id="UP000321947"/>
    </source>
</evidence>
<dbReference type="GO" id="GO:0008270">
    <property type="term" value="F:zinc ion binding"/>
    <property type="evidence" value="ECO:0007669"/>
    <property type="project" value="InterPro"/>
</dbReference>
<evidence type="ECO:0000313" key="4">
    <source>
        <dbReference type="Proteomes" id="UP000321393"/>
    </source>
</evidence>
<name>A0A5D3DZF1_CUCMM</name>
<dbReference type="Proteomes" id="UP000321947">
    <property type="component" value="Unassembled WGS sequence"/>
</dbReference>
<dbReference type="EMBL" id="SSTD01002097">
    <property type="protein sequence ID" value="TYK28620.1"/>
    <property type="molecule type" value="Genomic_DNA"/>
</dbReference>
<reference evidence="4 5" key="1">
    <citation type="submission" date="2019-08" db="EMBL/GenBank/DDBJ databases">
        <title>Draft genome sequences of two oriental melons (Cucumis melo L. var makuwa).</title>
        <authorList>
            <person name="Kwon S.-Y."/>
        </authorList>
    </citation>
    <scope>NUCLEOTIDE SEQUENCE [LARGE SCALE GENOMIC DNA]</scope>
    <source>
        <strain evidence="5">cv. Chang Bougi</strain>
        <strain evidence="4">cv. SW 3</strain>
        <tissue evidence="3">Leaf</tissue>
    </source>
</reference>
<feature type="region of interest" description="Disordered" evidence="1">
    <location>
        <begin position="1"/>
        <end position="37"/>
    </location>
</feature>
<organism evidence="3 5">
    <name type="scientific">Cucumis melo var. makuwa</name>
    <name type="common">Oriental melon</name>
    <dbReference type="NCBI Taxonomy" id="1194695"/>
    <lineage>
        <taxon>Eukaryota</taxon>
        <taxon>Viridiplantae</taxon>
        <taxon>Streptophyta</taxon>
        <taxon>Embryophyta</taxon>
        <taxon>Tracheophyta</taxon>
        <taxon>Spermatophyta</taxon>
        <taxon>Magnoliopsida</taxon>
        <taxon>eudicotyledons</taxon>
        <taxon>Gunneridae</taxon>
        <taxon>Pentapetalae</taxon>
        <taxon>rosids</taxon>
        <taxon>fabids</taxon>
        <taxon>Cucurbitales</taxon>
        <taxon>Cucurbitaceae</taxon>
        <taxon>Benincaseae</taxon>
        <taxon>Cucumis</taxon>
    </lineage>
</organism>
<accession>A0A5D3DZF1</accession>
<feature type="compositionally biased region" description="Basic and acidic residues" evidence="1">
    <location>
        <begin position="11"/>
        <end position="37"/>
    </location>
</feature>
<sequence length="144" mass="17036">MNTAGSTVKLGRKEGENFKRKTDELSNRRNGDYGKKEEEEVKRSFRCRECEGFGHYQVECRTFLRRQKKNYYATLSYEDSNDNEVDHGFNAFTECITEINLNNSACSDKDEDEDLMFEELKMLRKEDSEARAIQKERTRFDGRK</sequence>
<dbReference type="Proteomes" id="UP000321393">
    <property type="component" value="Unassembled WGS sequence"/>
</dbReference>
<dbReference type="GO" id="GO:0003676">
    <property type="term" value="F:nucleic acid binding"/>
    <property type="evidence" value="ECO:0007669"/>
    <property type="project" value="InterPro"/>
</dbReference>
<protein>
    <submittedName>
        <fullName evidence="3">Receptor-like protein 12</fullName>
    </submittedName>
</protein>
<evidence type="ECO:0000313" key="2">
    <source>
        <dbReference type="EMBL" id="KAA0064118.1"/>
    </source>
</evidence>
<dbReference type="SUPFAM" id="SSF57756">
    <property type="entry name" value="Retrovirus zinc finger-like domains"/>
    <property type="match status" value="1"/>
</dbReference>
<dbReference type="InterPro" id="IPR036875">
    <property type="entry name" value="Znf_CCHC_sf"/>
</dbReference>
<dbReference type="OrthoDB" id="1738629at2759"/>
<proteinExistence type="predicted"/>
<evidence type="ECO:0000313" key="3">
    <source>
        <dbReference type="EMBL" id="TYK28620.1"/>
    </source>
</evidence>
<dbReference type="EMBL" id="SSTE01001908">
    <property type="protein sequence ID" value="KAA0064118.1"/>
    <property type="molecule type" value="Genomic_DNA"/>
</dbReference>
<dbReference type="AlphaFoldDB" id="A0A5D3DZF1"/>
<comment type="caution">
    <text evidence="3">The sequence shown here is derived from an EMBL/GenBank/DDBJ whole genome shotgun (WGS) entry which is preliminary data.</text>
</comment>
<gene>
    <name evidence="3" type="ORF">E5676_scaffold2030G00380</name>
    <name evidence="2" type="ORF">E6C27_scaffold548G00310</name>
</gene>
<keyword evidence="3" id="KW-0675">Receptor</keyword>
<evidence type="ECO:0000256" key="1">
    <source>
        <dbReference type="SAM" id="MobiDB-lite"/>
    </source>
</evidence>